<dbReference type="InterPro" id="IPR000836">
    <property type="entry name" value="PRTase_dom"/>
</dbReference>
<dbReference type="PANTHER" id="PTHR11608">
    <property type="entry name" value="BIFUNCTIONAL PROTEIN PYRR"/>
    <property type="match status" value="1"/>
</dbReference>
<evidence type="ECO:0000259" key="6">
    <source>
        <dbReference type="Pfam" id="PF00156"/>
    </source>
</evidence>
<dbReference type="NCBIfam" id="NF003548">
    <property type="entry name" value="PRK05205.1-4"/>
    <property type="match status" value="1"/>
</dbReference>
<dbReference type="NCBIfam" id="NF003549">
    <property type="entry name" value="PRK05205.1-5"/>
    <property type="match status" value="1"/>
</dbReference>
<dbReference type="OrthoDB" id="9802227at2"/>
<protein>
    <recommendedName>
        <fullName evidence="5">Bifunctional protein PyrR</fullName>
    </recommendedName>
    <domain>
        <recommendedName>
            <fullName evidence="5">Pyrimidine operon regulatory protein</fullName>
        </recommendedName>
    </domain>
    <domain>
        <recommendedName>
            <fullName evidence="5">Uracil phosphoribosyltransferase</fullName>
            <shortName evidence="5">UPRTase</shortName>
            <ecNumber evidence="5">2.4.2.9</ecNumber>
        </recommendedName>
    </domain>
</protein>
<comment type="similarity">
    <text evidence="1 5">Belongs to the purine/pyrimidine phosphoribosyltransferase family. PyrR subfamily.</text>
</comment>
<dbReference type="InterPro" id="IPR029057">
    <property type="entry name" value="PRTase-like"/>
</dbReference>
<keyword evidence="4 5" id="KW-0804">Transcription</keyword>
<feature type="domain" description="Phosphoribosyltransferase" evidence="6">
    <location>
        <begin position="9"/>
        <end position="147"/>
    </location>
</feature>
<dbReference type="Gene3D" id="3.40.50.2020">
    <property type="match status" value="1"/>
</dbReference>
<keyword evidence="2 5" id="KW-0806">Transcription termination</keyword>
<comment type="function">
    <text evidence="5">Regulates transcriptional attenuation of the pyrimidine nucleotide (pyr) operon by binding in a uridine-dependent manner to specific sites on pyr mRNA. This disrupts an antiterminator hairpin in the RNA and favors formation of a downstream transcription terminator, leading to a reduced expression of downstream genes.</text>
</comment>
<dbReference type="GO" id="GO:0004845">
    <property type="term" value="F:uracil phosphoribosyltransferase activity"/>
    <property type="evidence" value="ECO:0007669"/>
    <property type="project" value="UniProtKB-UniRule"/>
</dbReference>
<evidence type="ECO:0000313" key="7">
    <source>
        <dbReference type="EMBL" id="TLQ41787.1"/>
    </source>
</evidence>
<gene>
    <name evidence="5 7" type="primary">pyrR</name>
    <name evidence="7" type="ORF">FEZ33_04280</name>
</gene>
<dbReference type="RefSeq" id="WP_138404167.1">
    <property type="nucleotide sequence ID" value="NZ_VBSP01000010.1"/>
</dbReference>
<evidence type="ECO:0000313" key="8">
    <source>
        <dbReference type="Proteomes" id="UP000306420"/>
    </source>
</evidence>
<dbReference type="Proteomes" id="UP000306420">
    <property type="component" value="Unassembled WGS sequence"/>
</dbReference>
<dbReference type="EMBL" id="VBSP01000010">
    <property type="protein sequence ID" value="TLQ41787.1"/>
    <property type="molecule type" value="Genomic_DNA"/>
</dbReference>
<dbReference type="EC" id="2.4.2.9" evidence="5"/>
<name>A0A5R9E183_9LACT</name>
<sequence>MEKVVMNEMEMKRALTRLAYEIIEHHKGIEDIVLMGIATRGAPLAERLGKKIAEIEGPVLVESMNIEAYRDDMKYTDQRPENSSDLSGKKVILVDDVLYTGRSIRAAMDACMDRGRPAEISLAILVDRGHRELPIRPDYVGKNIPTSKQERVRVQIKEIDGKDAVTLS</sequence>
<reference evidence="7 8" key="1">
    <citation type="submission" date="2019-05" db="EMBL/GenBank/DDBJ databases">
        <title>The metagenome of a microbial culture collection derived from dairy environment covers the genomic content of the human microbiome.</title>
        <authorList>
            <person name="Roder T."/>
            <person name="Wuthrich D."/>
            <person name="Sattari Z."/>
            <person name="Von Ah U."/>
            <person name="Bar C."/>
            <person name="Ronchi F."/>
            <person name="Macpherson A.J."/>
            <person name="Ganal-Vonarburg S.C."/>
            <person name="Bruggmann R."/>
            <person name="Vergeres G."/>
        </authorList>
    </citation>
    <scope>NUCLEOTIDE SEQUENCE [LARGE SCALE GENOMIC DNA]</scope>
    <source>
        <strain evidence="7 8">FAM 24227</strain>
    </source>
</reference>
<keyword evidence="3 5" id="KW-0805">Transcription regulation</keyword>
<dbReference type="InterPro" id="IPR023050">
    <property type="entry name" value="PyrR"/>
</dbReference>
<dbReference type="GO" id="GO:0003723">
    <property type="term" value="F:RNA binding"/>
    <property type="evidence" value="ECO:0007669"/>
    <property type="project" value="UniProtKB-UniRule"/>
</dbReference>
<comment type="function">
    <text evidence="5">Also displays a weak uracil phosphoribosyltransferase activity which is not physiologically significant.</text>
</comment>
<proteinExistence type="inferred from homology"/>
<dbReference type="CDD" id="cd06223">
    <property type="entry name" value="PRTases_typeI"/>
    <property type="match status" value="1"/>
</dbReference>
<comment type="subunit">
    <text evidence="5">Homodimer and homohexamer; in equilibrium.</text>
</comment>
<dbReference type="AlphaFoldDB" id="A0A5R9E183"/>
<comment type="caution">
    <text evidence="7">The sequence shown here is derived from an EMBL/GenBank/DDBJ whole genome shotgun (WGS) entry which is preliminary data.</text>
</comment>
<dbReference type="PANTHER" id="PTHR11608:SF0">
    <property type="entry name" value="BIFUNCTIONAL PROTEIN PYRR"/>
    <property type="match status" value="1"/>
</dbReference>
<evidence type="ECO:0000256" key="2">
    <source>
        <dbReference type="ARBA" id="ARBA00022472"/>
    </source>
</evidence>
<dbReference type="HAMAP" id="MF_01219">
    <property type="entry name" value="PyrR"/>
    <property type="match status" value="1"/>
</dbReference>
<keyword evidence="5 7" id="KW-0328">Glycosyltransferase</keyword>
<keyword evidence="5 7" id="KW-0808">Transferase</keyword>
<evidence type="ECO:0000256" key="5">
    <source>
        <dbReference type="HAMAP-Rule" id="MF_01219"/>
    </source>
</evidence>
<dbReference type="GO" id="GO:0006353">
    <property type="term" value="P:DNA-templated transcription termination"/>
    <property type="evidence" value="ECO:0007669"/>
    <property type="project" value="UniProtKB-UniRule"/>
</dbReference>
<comment type="catalytic activity">
    <reaction evidence="5">
        <text>UMP + diphosphate = 5-phospho-alpha-D-ribose 1-diphosphate + uracil</text>
        <dbReference type="Rhea" id="RHEA:13017"/>
        <dbReference type="ChEBI" id="CHEBI:17568"/>
        <dbReference type="ChEBI" id="CHEBI:33019"/>
        <dbReference type="ChEBI" id="CHEBI:57865"/>
        <dbReference type="ChEBI" id="CHEBI:58017"/>
        <dbReference type="EC" id="2.4.2.9"/>
    </reaction>
</comment>
<evidence type="ECO:0000256" key="1">
    <source>
        <dbReference type="ARBA" id="ARBA00005565"/>
    </source>
</evidence>
<evidence type="ECO:0000256" key="4">
    <source>
        <dbReference type="ARBA" id="ARBA00023163"/>
    </source>
</evidence>
<dbReference type="SUPFAM" id="SSF53271">
    <property type="entry name" value="PRTase-like"/>
    <property type="match status" value="1"/>
</dbReference>
<evidence type="ECO:0000256" key="3">
    <source>
        <dbReference type="ARBA" id="ARBA00023015"/>
    </source>
</evidence>
<organism evidence="7 8">
    <name type="scientific">Ruoffia tabacinasalis</name>
    <dbReference type="NCBI Taxonomy" id="87458"/>
    <lineage>
        <taxon>Bacteria</taxon>
        <taxon>Bacillati</taxon>
        <taxon>Bacillota</taxon>
        <taxon>Bacilli</taxon>
        <taxon>Lactobacillales</taxon>
        <taxon>Aerococcaceae</taxon>
        <taxon>Ruoffia</taxon>
    </lineage>
</organism>
<keyword evidence="5" id="KW-0694">RNA-binding</keyword>
<dbReference type="InterPro" id="IPR050137">
    <property type="entry name" value="PyrR_bifunctional"/>
</dbReference>
<dbReference type="Pfam" id="PF00156">
    <property type="entry name" value="Pribosyltran"/>
    <property type="match status" value="1"/>
</dbReference>
<accession>A0A5R9E183</accession>
<feature type="short sequence motif" description="PRPP-binding" evidence="5">
    <location>
        <begin position="91"/>
        <end position="103"/>
    </location>
</feature>
<dbReference type="FunFam" id="3.40.50.2020:FF:000020">
    <property type="entry name" value="Bifunctional protein PyrR"/>
    <property type="match status" value="1"/>
</dbReference>